<dbReference type="EMBL" id="GBRH01269208">
    <property type="protein sequence ID" value="JAD28687.1"/>
    <property type="molecule type" value="Transcribed_RNA"/>
</dbReference>
<reference evidence="1" key="1">
    <citation type="submission" date="2014-09" db="EMBL/GenBank/DDBJ databases">
        <authorList>
            <person name="Magalhaes I.L.F."/>
            <person name="Oliveira U."/>
            <person name="Santos F.R."/>
            <person name="Vidigal T.H.D.A."/>
            <person name="Brescovit A.D."/>
            <person name="Santos A.J."/>
        </authorList>
    </citation>
    <scope>NUCLEOTIDE SEQUENCE</scope>
    <source>
        <tissue evidence="1">Shoot tissue taken approximately 20 cm above the soil surface</tissue>
    </source>
</reference>
<organism evidence="1">
    <name type="scientific">Arundo donax</name>
    <name type="common">Giant reed</name>
    <name type="synonym">Donax arundinaceus</name>
    <dbReference type="NCBI Taxonomy" id="35708"/>
    <lineage>
        <taxon>Eukaryota</taxon>
        <taxon>Viridiplantae</taxon>
        <taxon>Streptophyta</taxon>
        <taxon>Embryophyta</taxon>
        <taxon>Tracheophyta</taxon>
        <taxon>Spermatophyta</taxon>
        <taxon>Magnoliopsida</taxon>
        <taxon>Liliopsida</taxon>
        <taxon>Poales</taxon>
        <taxon>Poaceae</taxon>
        <taxon>PACMAD clade</taxon>
        <taxon>Arundinoideae</taxon>
        <taxon>Arundineae</taxon>
        <taxon>Arundo</taxon>
    </lineage>
</organism>
<sequence length="22" mass="2564">MLCQLEFFAIQISLCPSLHPWS</sequence>
<proteinExistence type="predicted"/>
<protein>
    <submittedName>
        <fullName evidence="1">Uncharacterized protein</fullName>
    </submittedName>
</protein>
<dbReference type="AlphaFoldDB" id="A0A0A8Z1F2"/>
<reference evidence="1" key="2">
    <citation type="journal article" date="2015" name="Data Brief">
        <title>Shoot transcriptome of the giant reed, Arundo donax.</title>
        <authorList>
            <person name="Barrero R.A."/>
            <person name="Guerrero F.D."/>
            <person name="Moolhuijzen P."/>
            <person name="Goolsby J.A."/>
            <person name="Tidwell J."/>
            <person name="Bellgard S.E."/>
            <person name="Bellgard M.I."/>
        </authorList>
    </citation>
    <scope>NUCLEOTIDE SEQUENCE</scope>
    <source>
        <tissue evidence="1">Shoot tissue taken approximately 20 cm above the soil surface</tissue>
    </source>
</reference>
<evidence type="ECO:0000313" key="1">
    <source>
        <dbReference type="EMBL" id="JAD28687.1"/>
    </source>
</evidence>
<accession>A0A0A8Z1F2</accession>
<name>A0A0A8Z1F2_ARUDO</name>